<feature type="repeat" description="TPR" evidence="3">
    <location>
        <begin position="406"/>
        <end position="439"/>
    </location>
</feature>
<dbReference type="Pfam" id="PF13181">
    <property type="entry name" value="TPR_8"/>
    <property type="match status" value="3"/>
</dbReference>
<dbReference type="Pfam" id="PF13176">
    <property type="entry name" value="TPR_7"/>
    <property type="match status" value="1"/>
</dbReference>
<dbReference type="PANTHER" id="PTHR44858:SF1">
    <property type="entry name" value="UDP-N-ACETYLGLUCOSAMINE--PEPTIDE N-ACETYLGLUCOSAMINYLTRANSFERASE SPINDLY-RELATED"/>
    <property type="match status" value="1"/>
</dbReference>
<dbReference type="PROSITE" id="PS50293">
    <property type="entry name" value="TPR_REGION"/>
    <property type="match status" value="1"/>
</dbReference>
<keyword evidence="1" id="KW-0677">Repeat</keyword>
<proteinExistence type="predicted"/>
<keyword evidence="2 3" id="KW-0802">TPR repeat</keyword>
<dbReference type="Pfam" id="PF13432">
    <property type="entry name" value="TPR_16"/>
    <property type="match status" value="1"/>
</dbReference>
<dbReference type="Gene3D" id="1.25.40.10">
    <property type="entry name" value="Tetratricopeptide repeat domain"/>
    <property type="match status" value="3"/>
</dbReference>
<evidence type="ECO:0000313" key="4">
    <source>
        <dbReference type="EMBL" id="MBL3655030.1"/>
    </source>
</evidence>
<organism evidence="4 5">
    <name type="scientific">Fulvivirga sediminis</name>
    <dbReference type="NCBI Taxonomy" id="2803949"/>
    <lineage>
        <taxon>Bacteria</taxon>
        <taxon>Pseudomonadati</taxon>
        <taxon>Bacteroidota</taxon>
        <taxon>Cytophagia</taxon>
        <taxon>Cytophagales</taxon>
        <taxon>Fulvivirgaceae</taxon>
        <taxon>Fulvivirga</taxon>
    </lineage>
</organism>
<dbReference type="SUPFAM" id="SSF48452">
    <property type="entry name" value="TPR-like"/>
    <property type="match status" value="2"/>
</dbReference>
<feature type="repeat" description="TPR" evidence="3">
    <location>
        <begin position="57"/>
        <end position="90"/>
    </location>
</feature>
<keyword evidence="5" id="KW-1185">Reference proteome</keyword>
<reference evidence="4" key="1">
    <citation type="submission" date="2021-01" db="EMBL/GenBank/DDBJ databases">
        <title>Fulvivirga kasyanovii gen. nov., sp nov., a novel member of the phylum Bacteroidetes isolated from seawater in a mussel farm.</title>
        <authorList>
            <person name="Zhao L.-H."/>
            <person name="Wang Z.-J."/>
        </authorList>
    </citation>
    <scope>NUCLEOTIDE SEQUENCE</scope>
    <source>
        <strain evidence="4">2943</strain>
    </source>
</reference>
<dbReference type="SMART" id="SM00028">
    <property type="entry name" value="TPR"/>
    <property type="match status" value="10"/>
</dbReference>
<comment type="caution">
    <text evidence="4">The sequence shown here is derived from an EMBL/GenBank/DDBJ whole genome shotgun (WGS) entry which is preliminary data.</text>
</comment>
<dbReference type="EMBL" id="JAESIY010000001">
    <property type="protein sequence ID" value="MBL3655030.1"/>
    <property type="molecule type" value="Genomic_DNA"/>
</dbReference>
<sequence length="556" mass="63510">MAPAHSIAQKQKGKNSASKLKDAEYYFTEGEKYFILEDYSKALVLFQKSLDIAPDNATVHYKMAQIYAAGQEMDKALINIKKALESEPSNKYFYVLAGEIYTQIGDFKNAAATYEEMTSSIENTDQYLFELAAIYLYQQDYDKAVEVYDRIEKHYGPNEDVIGQKQKIYLKNNDFDQALLEGQKLIDLYPEEEEFVLNQAEVLLTNNKSKEARALLENFSQENPENSMKSRLVLSELDRKEGDMEGAINNIEIAFKDPSLDIEEKIQILAEYRVTMTPEELKHSGVKLAELLVEAHPEIADSHIIYADILQTVGELAKAKNAYLKSLELDQSNFAVWQNVLQIYSQQNKTDSVLMLSNQALELFPNQGSLYYFNGYANLRKQNYQEAVYALEQGKRLSSSNLSLVSAFNAMLGDAYNGTEQFAKSDKAYEAALDFDPENYAILNNYSYFLALRKDRLEDAEKMAAKTVKNNPNNPTYLDTYAWVLFTNGKYKEAKKIIEQAIDTGEVTAVFHEHYGDILYKLGQIDAAVKQWQKAKEMNPKSELIDKKIADRKLYE</sequence>
<evidence type="ECO:0000313" key="5">
    <source>
        <dbReference type="Proteomes" id="UP000659388"/>
    </source>
</evidence>
<dbReference type="GO" id="GO:0009279">
    <property type="term" value="C:cell outer membrane"/>
    <property type="evidence" value="ECO:0007669"/>
    <property type="project" value="TreeGrafter"/>
</dbReference>
<dbReference type="InterPro" id="IPR011990">
    <property type="entry name" value="TPR-like_helical_dom_sf"/>
</dbReference>
<dbReference type="Proteomes" id="UP000659388">
    <property type="component" value="Unassembled WGS sequence"/>
</dbReference>
<dbReference type="AlphaFoldDB" id="A0A937JZ88"/>
<dbReference type="Pfam" id="PF12895">
    <property type="entry name" value="ANAPC3"/>
    <property type="match status" value="1"/>
</dbReference>
<protein>
    <submittedName>
        <fullName evidence="4">Tetratricopeptide repeat protein</fullName>
    </submittedName>
</protein>
<dbReference type="InterPro" id="IPR019734">
    <property type="entry name" value="TPR_rpt"/>
</dbReference>
<name>A0A937JZ88_9BACT</name>
<evidence type="ECO:0000256" key="3">
    <source>
        <dbReference type="PROSITE-ProRule" id="PRU00339"/>
    </source>
</evidence>
<dbReference type="RefSeq" id="WP_202242141.1">
    <property type="nucleotide sequence ID" value="NZ_JAESIY010000001.1"/>
</dbReference>
<feature type="repeat" description="TPR" evidence="3">
    <location>
        <begin position="23"/>
        <end position="56"/>
    </location>
</feature>
<feature type="repeat" description="TPR" evidence="3">
    <location>
        <begin position="509"/>
        <end position="542"/>
    </location>
</feature>
<accession>A0A937JZ88</accession>
<gene>
    <name evidence="4" type="ORF">JL102_02735</name>
</gene>
<evidence type="ECO:0000256" key="1">
    <source>
        <dbReference type="ARBA" id="ARBA00022737"/>
    </source>
</evidence>
<dbReference type="PROSITE" id="PS50005">
    <property type="entry name" value="TPR"/>
    <property type="match status" value="4"/>
</dbReference>
<dbReference type="Pfam" id="PF13414">
    <property type="entry name" value="TPR_11"/>
    <property type="match status" value="1"/>
</dbReference>
<dbReference type="InterPro" id="IPR050498">
    <property type="entry name" value="Ycf3"/>
</dbReference>
<dbReference type="GO" id="GO:0046813">
    <property type="term" value="P:receptor-mediated virion attachment to host cell"/>
    <property type="evidence" value="ECO:0007669"/>
    <property type="project" value="TreeGrafter"/>
</dbReference>
<evidence type="ECO:0000256" key="2">
    <source>
        <dbReference type="ARBA" id="ARBA00022803"/>
    </source>
</evidence>
<dbReference type="PANTHER" id="PTHR44858">
    <property type="entry name" value="TETRATRICOPEPTIDE REPEAT PROTEIN 6"/>
    <property type="match status" value="1"/>
</dbReference>